<dbReference type="AlphaFoldDB" id="A0A0P1HLD2"/>
<protein>
    <submittedName>
        <fullName evidence="1">Uncharacterized protein</fullName>
    </submittedName>
</protein>
<gene>
    <name evidence="1" type="ORF">PHA8399_01775</name>
</gene>
<name>A0A0P1HLD2_9RHOB</name>
<dbReference type="EMBL" id="CYSR01000021">
    <property type="protein sequence ID" value="CUH99653.1"/>
    <property type="molecule type" value="Genomic_DNA"/>
</dbReference>
<dbReference type="Proteomes" id="UP000051326">
    <property type="component" value="Unassembled WGS sequence"/>
</dbReference>
<evidence type="ECO:0000313" key="1">
    <source>
        <dbReference type="EMBL" id="CUH99653.1"/>
    </source>
</evidence>
<accession>A0A0P1HLD2</accession>
<dbReference type="RefSeq" id="WP_058285789.1">
    <property type="nucleotide sequence ID" value="NZ_CYSR01000021.1"/>
</dbReference>
<proteinExistence type="predicted"/>
<reference evidence="1 2" key="1">
    <citation type="submission" date="2015-09" db="EMBL/GenBank/DDBJ databases">
        <authorList>
            <consortium name="Swine Surveillance"/>
        </authorList>
    </citation>
    <scope>NUCLEOTIDE SEQUENCE [LARGE SCALE GENOMIC DNA]</scope>
    <source>
        <strain evidence="1 2">CECT 8399</strain>
    </source>
</reference>
<dbReference type="STRING" id="1396826.PHA8399_01775"/>
<sequence>MTRSRWHIIRTDSSLTLSRRLPARFDVAAVTALPAGDPLRLAHQIRQDMWRKLQSLRGFSPVVEITAEGQEVRVRAGGQVMGRVPSNAAGLIAEVLENASSRARWVRHAGGRQGAALRDSRADAKDSHRFAAKIDMKGESAS</sequence>
<evidence type="ECO:0000313" key="2">
    <source>
        <dbReference type="Proteomes" id="UP000051326"/>
    </source>
</evidence>
<organism evidence="1 2">
    <name type="scientific">Leisingera aquaemixtae</name>
    <dbReference type="NCBI Taxonomy" id="1396826"/>
    <lineage>
        <taxon>Bacteria</taxon>
        <taxon>Pseudomonadati</taxon>
        <taxon>Pseudomonadota</taxon>
        <taxon>Alphaproteobacteria</taxon>
        <taxon>Rhodobacterales</taxon>
        <taxon>Roseobacteraceae</taxon>
        <taxon>Leisingera</taxon>
    </lineage>
</organism>